<proteinExistence type="inferred from homology"/>
<dbReference type="InterPro" id="IPR042213">
    <property type="entry name" value="NBD_C_sf"/>
</dbReference>
<sequence>SARRSAARVATGTAALLERLHDRLHDRVHGGAGAAAVVAVGGDGAAALLERWGSTGLEVRAALAEGVPAGVLVGGRAAGLPFASKAGGFGEPGTLVEVVDRLRGARRGDEPASTDPADQQHTDHQHTDHQHDAAPEPRSRPTPGGAPMDVPVLAVTIGDVAGIGPEITAKTLLGHDDLRAECVPVVLGDAGVMRRAVRDVGGDPDAVRVLERPRDATNAPGVVEVVQVGDPLPEVTVGELSPVAGDAAYRFVVAACDLAKAGEVDGIVTAPLNKAAMHAGGHAFPGHTELLAHEFGVEDFSLVLSAGDLYLFHLTTHVSLRQAIEDVTPERTDAVLTLVDAFSRALGRPGERIGVAGLNPHAGENRIFGDEDADVLEPAVRRAQERGVNAHGPLPADALIPAAVKGRWEFVVVCYHDQGHAPFKAVYGDDGVNITVGLPVVRVSVDHGTAFDIAGQGIAREASLVLSCRRAAALAPGWGHVRDAAQEVQEQEDVAS</sequence>
<keyword evidence="3 7" id="KW-0560">Oxidoreductase</keyword>
<dbReference type="PANTHER" id="PTHR30004">
    <property type="entry name" value="4-HYDROXYTHREONINE-4-PHOSPHATE DEHYDROGENASE"/>
    <property type="match status" value="1"/>
</dbReference>
<evidence type="ECO:0000256" key="3">
    <source>
        <dbReference type="ARBA" id="ARBA00023002"/>
    </source>
</evidence>
<feature type="domain" description="Four-carbon acid sugar kinase nucleotide binding" evidence="6">
    <location>
        <begin position="8"/>
        <end position="95"/>
    </location>
</feature>
<dbReference type="GO" id="GO:0050570">
    <property type="term" value="F:4-hydroxythreonine-4-phosphate dehydrogenase activity"/>
    <property type="evidence" value="ECO:0007669"/>
    <property type="project" value="UniProtKB-EC"/>
</dbReference>
<organism evidence="7 8">
    <name type="scientific">Pseudokineococcus marinus</name>
    <dbReference type="NCBI Taxonomy" id="351215"/>
    <lineage>
        <taxon>Bacteria</taxon>
        <taxon>Bacillati</taxon>
        <taxon>Actinomycetota</taxon>
        <taxon>Actinomycetes</taxon>
        <taxon>Kineosporiales</taxon>
        <taxon>Kineosporiaceae</taxon>
        <taxon>Pseudokineococcus</taxon>
    </lineage>
</organism>
<feature type="compositionally biased region" description="Basic and acidic residues" evidence="5">
    <location>
        <begin position="118"/>
        <end position="139"/>
    </location>
</feature>
<keyword evidence="4" id="KW-0520">NAD</keyword>
<name>A0A849BJY3_9ACTN</name>
<keyword evidence="2" id="KW-0479">Metal-binding</keyword>
<evidence type="ECO:0000313" key="7">
    <source>
        <dbReference type="EMBL" id="NNH22931.1"/>
    </source>
</evidence>
<dbReference type="EC" id="1.1.1.262" evidence="7"/>
<feature type="region of interest" description="Disordered" evidence="5">
    <location>
        <begin position="106"/>
        <end position="150"/>
    </location>
</feature>
<gene>
    <name evidence="7" type="primary">pdxA</name>
    <name evidence="7" type="ORF">HLB09_07455</name>
</gene>
<accession>A0A849BJY3</accession>
<dbReference type="GO" id="GO:0051287">
    <property type="term" value="F:NAD binding"/>
    <property type="evidence" value="ECO:0007669"/>
    <property type="project" value="InterPro"/>
</dbReference>
<dbReference type="PANTHER" id="PTHR30004:SF6">
    <property type="entry name" value="D-THREONATE 4-PHOSPHATE DEHYDROGENASE"/>
    <property type="match status" value="1"/>
</dbReference>
<dbReference type="AlphaFoldDB" id="A0A849BJY3"/>
<protein>
    <submittedName>
        <fullName evidence="7">4-hydroxythreonine-4-phosphate dehydrogenase PdxA</fullName>
        <ecNumber evidence="7">1.1.1.262</ecNumber>
    </submittedName>
</protein>
<dbReference type="SUPFAM" id="SSF53659">
    <property type="entry name" value="Isocitrate/Isopropylmalate dehydrogenase-like"/>
    <property type="match status" value="1"/>
</dbReference>
<dbReference type="Pfam" id="PF04166">
    <property type="entry name" value="PdxA"/>
    <property type="match status" value="1"/>
</dbReference>
<dbReference type="NCBIfam" id="TIGR00557">
    <property type="entry name" value="pdxA"/>
    <property type="match status" value="1"/>
</dbReference>
<reference evidence="7 8" key="1">
    <citation type="submission" date="2020-05" db="EMBL/GenBank/DDBJ databases">
        <title>MicrobeNet Type strains.</title>
        <authorList>
            <person name="Nicholson A.C."/>
        </authorList>
    </citation>
    <scope>NUCLEOTIDE SEQUENCE [LARGE SCALE GENOMIC DNA]</scope>
    <source>
        <strain evidence="7 8">JCM 14547</strain>
    </source>
</reference>
<dbReference type="EMBL" id="JABEMA010000081">
    <property type="protein sequence ID" value="NNH22931.1"/>
    <property type="molecule type" value="Genomic_DNA"/>
</dbReference>
<evidence type="ECO:0000313" key="8">
    <source>
        <dbReference type="Proteomes" id="UP000555552"/>
    </source>
</evidence>
<feature type="non-terminal residue" evidence="7">
    <location>
        <position position="1"/>
    </location>
</feature>
<comment type="caution">
    <text evidence="7">The sequence shown here is derived from an EMBL/GenBank/DDBJ whole genome shotgun (WGS) entry which is preliminary data.</text>
</comment>
<dbReference type="Gene3D" id="3.40.718.10">
    <property type="entry name" value="Isopropylmalate Dehydrogenase"/>
    <property type="match status" value="1"/>
</dbReference>
<evidence type="ECO:0000256" key="2">
    <source>
        <dbReference type="ARBA" id="ARBA00022723"/>
    </source>
</evidence>
<dbReference type="Pfam" id="PF17042">
    <property type="entry name" value="NBD_C"/>
    <property type="match status" value="1"/>
</dbReference>
<dbReference type="Proteomes" id="UP000555552">
    <property type="component" value="Unassembled WGS sequence"/>
</dbReference>
<keyword evidence="8" id="KW-1185">Reference proteome</keyword>
<comment type="similarity">
    <text evidence="1">Belongs to the PdxA family. PdxA2 subfamily.</text>
</comment>
<evidence type="ECO:0000256" key="1">
    <source>
        <dbReference type="ARBA" id="ARBA00009464"/>
    </source>
</evidence>
<dbReference type="InterPro" id="IPR005255">
    <property type="entry name" value="PdxA_fam"/>
</dbReference>
<dbReference type="InterPro" id="IPR031475">
    <property type="entry name" value="NBD_C"/>
</dbReference>
<dbReference type="SUPFAM" id="SSF142764">
    <property type="entry name" value="YgbK-like"/>
    <property type="match status" value="1"/>
</dbReference>
<evidence type="ECO:0000259" key="6">
    <source>
        <dbReference type="Pfam" id="PF17042"/>
    </source>
</evidence>
<dbReference type="Gene3D" id="3.40.980.20">
    <property type="entry name" value="Four-carbon acid sugar kinase, nucleotide binding domain"/>
    <property type="match status" value="1"/>
</dbReference>
<evidence type="ECO:0000256" key="5">
    <source>
        <dbReference type="SAM" id="MobiDB-lite"/>
    </source>
</evidence>
<evidence type="ECO:0000256" key="4">
    <source>
        <dbReference type="ARBA" id="ARBA00023027"/>
    </source>
</evidence>
<dbReference type="GO" id="GO:0046872">
    <property type="term" value="F:metal ion binding"/>
    <property type="evidence" value="ECO:0007669"/>
    <property type="project" value="UniProtKB-KW"/>
</dbReference>